<reference evidence="6 7" key="1">
    <citation type="submission" date="2018-03" db="EMBL/GenBank/DDBJ databases">
        <title>Genomic Encyclopedia of Archaeal and Bacterial Type Strains, Phase II (KMG-II): from individual species to whole genera.</title>
        <authorList>
            <person name="Goeker M."/>
        </authorList>
    </citation>
    <scope>NUCLEOTIDE SEQUENCE [LARGE SCALE GENOMIC DNA]</scope>
    <source>
        <strain evidence="6 7">DSM 29318</strain>
    </source>
</reference>
<dbReference type="SUPFAM" id="SSF53822">
    <property type="entry name" value="Periplasmic binding protein-like I"/>
    <property type="match status" value="1"/>
</dbReference>
<comment type="caution">
    <text evidence="6">The sequence shown here is derived from an EMBL/GenBank/DDBJ whole genome shotgun (WGS) entry which is preliminary data.</text>
</comment>
<feature type="domain" description="ATP-grasp" evidence="5">
    <location>
        <begin position="77"/>
        <end position="281"/>
    </location>
</feature>
<evidence type="ECO:0000313" key="6">
    <source>
        <dbReference type="EMBL" id="PRY92973.1"/>
    </source>
</evidence>
<evidence type="ECO:0000256" key="4">
    <source>
        <dbReference type="PROSITE-ProRule" id="PRU00409"/>
    </source>
</evidence>
<accession>A0A2T0X1Z1</accession>
<dbReference type="PROSITE" id="PS50975">
    <property type="entry name" value="ATP_GRASP"/>
    <property type="match status" value="1"/>
</dbReference>
<dbReference type="Pfam" id="PF13458">
    <property type="entry name" value="Peripla_BP_6"/>
    <property type="match status" value="1"/>
</dbReference>
<proteinExistence type="inferred from homology"/>
<dbReference type="InterPro" id="IPR028081">
    <property type="entry name" value="Leu-bd"/>
</dbReference>
<keyword evidence="2" id="KW-0732">Signal</keyword>
<keyword evidence="7" id="KW-1185">Reference proteome</keyword>
<dbReference type="RefSeq" id="WP_106160620.1">
    <property type="nucleotide sequence ID" value="NZ_PVTT01000002.1"/>
</dbReference>
<keyword evidence="3" id="KW-0813">Transport</keyword>
<dbReference type="CDD" id="cd06339">
    <property type="entry name" value="PBP1_YraM_LppC_lipoprotein-like"/>
    <property type="match status" value="1"/>
</dbReference>
<dbReference type="PANTHER" id="PTHR30483">
    <property type="entry name" value="LEUCINE-SPECIFIC-BINDING PROTEIN"/>
    <property type="match status" value="1"/>
</dbReference>
<evidence type="ECO:0000256" key="2">
    <source>
        <dbReference type="ARBA" id="ARBA00022729"/>
    </source>
</evidence>
<dbReference type="GO" id="GO:0006865">
    <property type="term" value="P:amino acid transport"/>
    <property type="evidence" value="ECO:0007669"/>
    <property type="project" value="UniProtKB-KW"/>
</dbReference>
<dbReference type="AlphaFoldDB" id="A0A2T0X1Z1"/>
<dbReference type="EMBL" id="PVTT01000002">
    <property type="protein sequence ID" value="PRY92973.1"/>
    <property type="molecule type" value="Genomic_DNA"/>
</dbReference>
<evidence type="ECO:0000256" key="1">
    <source>
        <dbReference type="ARBA" id="ARBA00010062"/>
    </source>
</evidence>
<name>A0A2T0X1Z1_9RHOB</name>
<protein>
    <submittedName>
        <fullName evidence="6">Amino acid/amide ABC transporter substrate-binding protein (HAAT family)</fullName>
    </submittedName>
</protein>
<keyword evidence="4" id="KW-0547">Nucleotide-binding</keyword>
<dbReference type="OrthoDB" id="7210494at2"/>
<dbReference type="InterPro" id="IPR028082">
    <property type="entry name" value="Peripla_BP_I"/>
</dbReference>
<evidence type="ECO:0000256" key="3">
    <source>
        <dbReference type="ARBA" id="ARBA00022970"/>
    </source>
</evidence>
<dbReference type="InterPro" id="IPR011761">
    <property type="entry name" value="ATP-grasp"/>
</dbReference>
<dbReference type="Gene3D" id="3.40.50.2300">
    <property type="match status" value="2"/>
</dbReference>
<keyword evidence="4" id="KW-0067">ATP-binding</keyword>
<comment type="similarity">
    <text evidence="1">Belongs to the leucine-binding protein family.</text>
</comment>
<dbReference type="GO" id="GO:0005524">
    <property type="term" value="F:ATP binding"/>
    <property type="evidence" value="ECO:0007669"/>
    <property type="project" value="UniProtKB-UniRule"/>
</dbReference>
<evidence type="ECO:0000313" key="7">
    <source>
        <dbReference type="Proteomes" id="UP000238801"/>
    </source>
</evidence>
<dbReference type="InterPro" id="IPR051010">
    <property type="entry name" value="BCAA_transport"/>
</dbReference>
<sequence>MIAVNTAARKASFPTRARRALALLALPLALAACGGPVGLAGPARDAGPVAPATVALLLPGGGGNEGQLSTDLERAARLALSEAGADAVTLEVFETGGTAAGARQAAQAAVAAGTPVILGPLFAQAANAAGVAAAPAGVNVLALSNNAAIAGGNVFILGQTFDDTARRLVSYGVSQGRDDILVVAPDNAVGRAGRQAVTTAASQAGARIAGVETFEFTQGGVVEAAPRIAQAAGGADTVFLTTDTAGALPLLVELLPQNGIAPPAQQYVGLTRWDIPPATLALPGVEGGWFALPDPGRDAAFRSRFAAAYGSEPHPLASVAYDGMRAIVAGLASGRGDALSAGTLTRGQGFEGATGPFRIRPDGTAERALAVATVRGGQVAVVDPAPARLGGGFF</sequence>
<keyword evidence="3" id="KW-0029">Amino-acid transport</keyword>
<dbReference type="PANTHER" id="PTHR30483:SF6">
    <property type="entry name" value="PERIPLASMIC BINDING PROTEIN OF ABC TRANSPORTER FOR NATURAL AMINO ACIDS"/>
    <property type="match status" value="1"/>
</dbReference>
<dbReference type="GO" id="GO:0046872">
    <property type="term" value="F:metal ion binding"/>
    <property type="evidence" value="ECO:0007669"/>
    <property type="project" value="InterPro"/>
</dbReference>
<dbReference type="Proteomes" id="UP000238801">
    <property type="component" value="Unassembled WGS sequence"/>
</dbReference>
<evidence type="ECO:0000259" key="5">
    <source>
        <dbReference type="PROSITE" id="PS50975"/>
    </source>
</evidence>
<organism evidence="6 7">
    <name type="scientific">Hasllibacter halocynthiae</name>
    <dbReference type="NCBI Taxonomy" id="595589"/>
    <lineage>
        <taxon>Bacteria</taxon>
        <taxon>Pseudomonadati</taxon>
        <taxon>Pseudomonadota</taxon>
        <taxon>Alphaproteobacteria</taxon>
        <taxon>Rhodobacterales</taxon>
        <taxon>Roseobacteraceae</taxon>
        <taxon>Hasllibacter</taxon>
    </lineage>
</organism>
<gene>
    <name evidence="6" type="ORF">BCF33_1837</name>
</gene>